<evidence type="ECO:0000259" key="10">
    <source>
        <dbReference type="PROSITE" id="PS50994"/>
    </source>
</evidence>
<dbReference type="InterPro" id="IPR005162">
    <property type="entry name" value="Retrotrans_gag_dom"/>
</dbReference>
<evidence type="ECO:0000256" key="8">
    <source>
        <dbReference type="SAM" id="Coils"/>
    </source>
</evidence>
<keyword evidence="4" id="KW-0540">Nuclease</keyword>
<sequence>MKRVYNTNVTTWEEFERLFLDKYFGEVAKHAKMMEFEHLIQGTMSILEYESRFSELSRFVMEMISEEGEKAKRFQQGLRPAIRNRLVLLAIRDYSELVKRALLVQQDIENTNQIQEQRGEKRETKSGAKFLEEGAQAAATARVCYSYGAEDHLWRACPLRVQGTQTTTMSSQTQSSQGSSARGKGRQEAGGRVENLLLIESPMVMNSRVDRICKGCIITLASRALKVDLRIFDMSGYDVILGMDWLTVYRALIDCHRRKIIFCLSDGFKVCFVGGKCVSLPFSQSDLCYQYVLRKESINFLACLCSKEKTQKDITKIPVVRKFKDVFPDELPGLLPHKEFDFSIEVYPGTNLISVAPYRMASLELKELKTQLEELKLNKVIVKNKYPLLRIDDLFDQLKGAKYFSKIDLKTGYHQLRVREEDVHKTAFRTRYGIMNFSHAFRSLEEHKQHLVTTLKTLRRNQLYGKLNKSEFWLTEVNFLDHVVSEVGITVDHSKVEAVQQWQRPINVFEVRSFSGLVGYYRSGLGCILMQQGKVIAYASRQLKSHEWNYPTHDLELATIDLSSRQRRWMETLEDYDFALHYHFVKANVVADALSRKSYGQLSSLCGIKRDIAQYVANCQICQQVKTEHRKSARLWQPLPIPEWKWDHITKNFVIWLPKTGSKKNGVWVIVDRLTKLAHFLAMKTTDSINSLAKLYTQEIMRLHGIPLSIVSDRDPKFTSQF</sequence>
<dbReference type="GO" id="GO:0004519">
    <property type="term" value="F:endonuclease activity"/>
    <property type="evidence" value="ECO:0007669"/>
    <property type="project" value="UniProtKB-KW"/>
</dbReference>
<dbReference type="Gene3D" id="3.30.70.270">
    <property type="match status" value="3"/>
</dbReference>
<reference evidence="11 12" key="1">
    <citation type="journal article" date="2018" name="PLoS Genet.">
        <title>Population sequencing reveals clonal diversity and ancestral inbreeding in the grapevine cultivar Chardonnay.</title>
        <authorList>
            <person name="Roach M.J."/>
            <person name="Johnson D.L."/>
            <person name="Bohlmann J."/>
            <person name="van Vuuren H.J."/>
            <person name="Jones S.J."/>
            <person name="Pretorius I.S."/>
            <person name="Schmidt S.A."/>
            <person name="Borneman A.R."/>
        </authorList>
    </citation>
    <scope>NUCLEOTIDE SEQUENCE [LARGE SCALE GENOMIC DNA]</scope>
    <source>
        <strain evidence="12">cv. Chardonnay</strain>
        <tissue evidence="11">Leaf</tissue>
    </source>
</reference>
<keyword evidence="8" id="KW-0175">Coiled coil</keyword>
<dbReference type="Proteomes" id="UP000288805">
    <property type="component" value="Unassembled WGS sequence"/>
</dbReference>
<dbReference type="InterPro" id="IPR036397">
    <property type="entry name" value="RNaseH_sf"/>
</dbReference>
<evidence type="ECO:0000256" key="6">
    <source>
        <dbReference type="ARBA" id="ARBA00022801"/>
    </source>
</evidence>
<keyword evidence="7" id="KW-0695">RNA-directed DNA polymerase</keyword>
<keyword evidence="5" id="KW-0255">Endonuclease</keyword>
<keyword evidence="2" id="KW-0808">Transferase</keyword>
<dbReference type="InterPro" id="IPR043502">
    <property type="entry name" value="DNA/RNA_pol_sf"/>
</dbReference>
<keyword evidence="3" id="KW-0548">Nucleotidyltransferase</keyword>
<evidence type="ECO:0000256" key="3">
    <source>
        <dbReference type="ARBA" id="ARBA00022695"/>
    </source>
</evidence>
<dbReference type="Pfam" id="PF08284">
    <property type="entry name" value="RVP_2"/>
    <property type="match status" value="1"/>
</dbReference>
<dbReference type="Gene3D" id="3.30.420.10">
    <property type="entry name" value="Ribonuclease H-like superfamily/Ribonuclease H"/>
    <property type="match status" value="1"/>
</dbReference>
<gene>
    <name evidence="11" type="primary">pol_932</name>
    <name evidence="11" type="ORF">CK203_056442</name>
</gene>
<dbReference type="GO" id="GO:0015074">
    <property type="term" value="P:DNA integration"/>
    <property type="evidence" value="ECO:0007669"/>
    <property type="project" value="InterPro"/>
</dbReference>
<feature type="region of interest" description="Disordered" evidence="9">
    <location>
        <begin position="165"/>
        <end position="189"/>
    </location>
</feature>
<dbReference type="InterPro" id="IPR001584">
    <property type="entry name" value="Integrase_cat-core"/>
</dbReference>
<dbReference type="CDD" id="cd01647">
    <property type="entry name" value="RT_LTR"/>
    <property type="match status" value="1"/>
</dbReference>
<evidence type="ECO:0000256" key="5">
    <source>
        <dbReference type="ARBA" id="ARBA00022759"/>
    </source>
</evidence>
<protein>
    <recommendedName>
        <fullName evidence="1">RNA-directed DNA polymerase</fullName>
        <ecNumber evidence="1">2.7.7.49</ecNumber>
    </recommendedName>
</protein>
<evidence type="ECO:0000256" key="2">
    <source>
        <dbReference type="ARBA" id="ARBA00022679"/>
    </source>
</evidence>
<evidence type="ECO:0000256" key="4">
    <source>
        <dbReference type="ARBA" id="ARBA00022722"/>
    </source>
</evidence>
<name>A0A438GTR2_VITVI</name>
<accession>A0A438GTR2</accession>
<dbReference type="PANTHER" id="PTHR35046">
    <property type="entry name" value="ZINC KNUCKLE (CCHC-TYPE) FAMILY PROTEIN"/>
    <property type="match status" value="1"/>
</dbReference>
<proteinExistence type="predicted"/>
<dbReference type="SUPFAM" id="SSF53098">
    <property type="entry name" value="Ribonuclease H-like"/>
    <property type="match status" value="1"/>
</dbReference>
<evidence type="ECO:0000256" key="7">
    <source>
        <dbReference type="ARBA" id="ARBA00022918"/>
    </source>
</evidence>
<dbReference type="EMBL" id="QGNW01000345">
    <property type="protein sequence ID" value="RVW75589.1"/>
    <property type="molecule type" value="Genomic_DNA"/>
</dbReference>
<comment type="caution">
    <text evidence="11">The sequence shown here is derived from an EMBL/GenBank/DDBJ whole genome shotgun (WGS) entry which is preliminary data.</text>
</comment>
<organism evidence="11 12">
    <name type="scientific">Vitis vinifera</name>
    <name type="common">Grape</name>
    <dbReference type="NCBI Taxonomy" id="29760"/>
    <lineage>
        <taxon>Eukaryota</taxon>
        <taxon>Viridiplantae</taxon>
        <taxon>Streptophyta</taxon>
        <taxon>Embryophyta</taxon>
        <taxon>Tracheophyta</taxon>
        <taxon>Spermatophyta</taxon>
        <taxon>Magnoliopsida</taxon>
        <taxon>eudicotyledons</taxon>
        <taxon>Gunneridae</taxon>
        <taxon>Pentapetalae</taxon>
        <taxon>rosids</taxon>
        <taxon>Vitales</taxon>
        <taxon>Vitaceae</taxon>
        <taxon>Viteae</taxon>
        <taxon>Vitis</taxon>
    </lineage>
</organism>
<dbReference type="InterPro" id="IPR021109">
    <property type="entry name" value="Peptidase_aspartic_dom_sf"/>
</dbReference>
<dbReference type="InterPro" id="IPR041373">
    <property type="entry name" value="RT_RNaseH"/>
</dbReference>
<feature type="domain" description="Integrase catalytic" evidence="10">
    <location>
        <begin position="636"/>
        <end position="722"/>
    </location>
</feature>
<dbReference type="SUPFAM" id="SSF56672">
    <property type="entry name" value="DNA/RNA polymerases"/>
    <property type="match status" value="1"/>
</dbReference>
<dbReference type="AlphaFoldDB" id="A0A438GTR2"/>
<dbReference type="InterPro" id="IPR012337">
    <property type="entry name" value="RNaseH-like_sf"/>
</dbReference>
<dbReference type="Gene3D" id="3.10.10.10">
    <property type="entry name" value="HIV Type 1 Reverse Transcriptase, subunit A, domain 1"/>
    <property type="match status" value="1"/>
</dbReference>
<evidence type="ECO:0000256" key="1">
    <source>
        <dbReference type="ARBA" id="ARBA00012493"/>
    </source>
</evidence>
<dbReference type="Gene3D" id="2.40.70.10">
    <property type="entry name" value="Acid Proteases"/>
    <property type="match status" value="1"/>
</dbReference>
<dbReference type="Pfam" id="PF17917">
    <property type="entry name" value="RT_RNaseH"/>
    <property type="match status" value="1"/>
</dbReference>
<evidence type="ECO:0000256" key="9">
    <source>
        <dbReference type="SAM" id="MobiDB-lite"/>
    </source>
</evidence>
<feature type="coiled-coil region" evidence="8">
    <location>
        <begin position="358"/>
        <end position="385"/>
    </location>
</feature>
<dbReference type="PROSITE" id="PS50994">
    <property type="entry name" value="INTEGRASE"/>
    <property type="match status" value="1"/>
</dbReference>
<dbReference type="EC" id="2.7.7.49" evidence="1"/>
<dbReference type="InterPro" id="IPR043128">
    <property type="entry name" value="Rev_trsase/Diguanyl_cyclase"/>
</dbReference>
<dbReference type="PANTHER" id="PTHR35046:SF26">
    <property type="entry name" value="RNA-DIRECTED DNA POLYMERASE"/>
    <property type="match status" value="1"/>
</dbReference>
<feature type="compositionally biased region" description="Low complexity" evidence="9">
    <location>
        <begin position="165"/>
        <end position="180"/>
    </location>
</feature>
<dbReference type="GO" id="GO:0003676">
    <property type="term" value="F:nucleic acid binding"/>
    <property type="evidence" value="ECO:0007669"/>
    <property type="project" value="InterPro"/>
</dbReference>
<evidence type="ECO:0000313" key="12">
    <source>
        <dbReference type="Proteomes" id="UP000288805"/>
    </source>
</evidence>
<dbReference type="GO" id="GO:0003964">
    <property type="term" value="F:RNA-directed DNA polymerase activity"/>
    <property type="evidence" value="ECO:0007669"/>
    <property type="project" value="UniProtKB-KW"/>
</dbReference>
<dbReference type="GO" id="GO:0016787">
    <property type="term" value="F:hydrolase activity"/>
    <property type="evidence" value="ECO:0007669"/>
    <property type="project" value="UniProtKB-KW"/>
</dbReference>
<evidence type="ECO:0000313" key="11">
    <source>
        <dbReference type="EMBL" id="RVW75589.1"/>
    </source>
</evidence>
<keyword evidence="6" id="KW-0378">Hydrolase</keyword>
<dbReference type="Pfam" id="PF03732">
    <property type="entry name" value="Retrotrans_gag"/>
    <property type="match status" value="1"/>
</dbReference>